<keyword evidence="1" id="KW-0732">Signal</keyword>
<evidence type="ECO:0000256" key="1">
    <source>
        <dbReference type="SAM" id="SignalP"/>
    </source>
</evidence>
<dbReference type="OrthoDB" id="7630804at2"/>
<gene>
    <name evidence="3" type="ORF">D1222_10605</name>
</gene>
<dbReference type="PROSITE" id="PS52015">
    <property type="entry name" value="TONB_CTD"/>
    <property type="match status" value="1"/>
</dbReference>
<proteinExistence type="predicted"/>
<dbReference type="Gene3D" id="3.30.1150.10">
    <property type="match status" value="1"/>
</dbReference>
<name>A0A399RE91_9PROT</name>
<keyword evidence="4" id="KW-1185">Reference proteome</keyword>
<dbReference type="SUPFAM" id="SSF74653">
    <property type="entry name" value="TolA/TonB C-terminal domain"/>
    <property type="match status" value="1"/>
</dbReference>
<evidence type="ECO:0000313" key="3">
    <source>
        <dbReference type="EMBL" id="RIJ28821.1"/>
    </source>
</evidence>
<reference evidence="3 4" key="1">
    <citation type="submission" date="2018-08" db="EMBL/GenBank/DDBJ databases">
        <title>Henriciella mobilis sp. nov., isolated from seawater.</title>
        <authorList>
            <person name="Cheng H."/>
            <person name="Wu Y.-H."/>
            <person name="Xu X.-W."/>
            <person name="Guo L.-L."/>
        </authorList>
    </citation>
    <scope>NUCLEOTIDE SEQUENCE [LARGE SCALE GENOMIC DNA]</scope>
    <source>
        <strain evidence="3 4">CCUG67844</strain>
    </source>
</reference>
<evidence type="ECO:0000259" key="2">
    <source>
        <dbReference type="PROSITE" id="PS52015"/>
    </source>
</evidence>
<sequence>MRARGLRVVVSAAFACIATSVAVAQDRDAQPLTSPQPSYPFLASLFNVQGACEVRFSVDEEGLPFGLTTQCTQPIFCHEAERAVSRVRFLPKLVDGIPTVRRNVIYPLEFRFWQYDPETDTWSDPIDYDDHDAAEVNYGPVAPCKEIPVS</sequence>
<protein>
    <recommendedName>
        <fullName evidence="2">TonB C-terminal domain-containing protein</fullName>
    </recommendedName>
</protein>
<dbReference type="InterPro" id="IPR037682">
    <property type="entry name" value="TonB_C"/>
</dbReference>
<feature type="chain" id="PRO_5017229869" description="TonB C-terminal domain-containing protein" evidence="1">
    <location>
        <begin position="25"/>
        <end position="150"/>
    </location>
</feature>
<evidence type="ECO:0000313" key="4">
    <source>
        <dbReference type="Proteomes" id="UP000265845"/>
    </source>
</evidence>
<organism evidence="3 4">
    <name type="scientific">Henriciella algicola</name>
    <dbReference type="NCBI Taxonomy" id="1608422"/>
    <lineage>
        <taxon>Bacteria</taxon>
        <taxon>Pseudomonadati</taxon>
        <taxon>Pseudomonadota</taxon>
        <taxon>Alphaproteobacteria</taxon>
        <taxon>Hyphomonadales</taxon>
        <taxon>Hyphomonadaceae</taxon>
        <taxon>Henriciella</taxon>
    </lineage>
</organism>
<dbReference type="Proteomes" id="UP000265845">
    <property type="component" value="Unassembled WGS sequence"/>
</dbReference>
<accession>A0A399RE91</accession>
<feature type="signal peptide" evidence="1">
    <location>
        <begin position="1"/>
        <end position="24"/>
    </location>
</feature>
<dbReference type="AlphaFoldDB" id="A0A399RE91"/>
<dbReference type="EMBL" id="QWGA01000007">
    <property type="protein sequence ID" value="RIJ28821.1"/>
    <property type="molecule type" value="Genomic_DNA"/>
</dbReference>
<dbReference type="GO" id="GO:0055085">
    <property type="term" value="P:transmembrane transport"/>
    <property type="evidence" value="ECO:0007669"/>
    <property type="project" value="InterPro"/>
</dbReference>
<dbReference type="Pfam" id="PF03544">
    <property type="entry name" value="TonB_C"/>
    <property type="match status" value="1"/>
</dbReference>
<comment type="caution">
    <text evidence="3">The sequence shown here is derived from an EMBL/GenBank/DDBJ whole genome shotgun (WGS) entry which is preliminary data.</text>
</comment>
<feature type="domain" description="TonB C-terminal" evidence="2">
    <location>
        <begin position="24"/>
        <end position="119"/>
    </location>
</feature>